<evidence type="ECO:0000313" key="2">
    <source>
        <dbReference type="EMBL" id="JAH69539.1"/>
    </source>
</evidence>
<reference evidence="2" key="1">
    <citation type="submission" date="2014-11" db="EMBL/GenBank/DDBJ databases">
        <authorList>
            <person name="Amaro Gonzalez C."/>
        </authorList>
    </citation>
    <scope>NUCLEOTIDE SEQUENCE</scope>
</reference>
<sequence>MEGILHLHCTTSTSAVSQKSTAAKRSHKGS</sequence>
<organism evidence="2">
    <name type="scientific">Anguilla anguilla</name>
    <name type="common">European freshwater eel</name>
    <name type="synonym">Muraena anguilla</name>
    <dbReference type="NCBI Taxonomy" id="7936"/>
    <lineage>
        <taxon>Eukaryota</taxon>
        <taxon>Metazoa</taxon>
        <taxon>Chordata</taxon>
        <taxon>Craniata</taxon>
        <taxon>Vertebrata</taxon>
        <taxon>Euteleostomi</taxon>
        <taxon>Actinopterygii</taxon>
        <taxon>Neopterygii</taxon>
        <taxon>Teleostei</taxon>
        <taxon>Anguilliformes</taxon>
        <taxon>Anguillidae</taxon>
        <taxon>Anguilla</taxon>
    </lineage>
</organism>
<dbReference type="EMBL" id="GBXM01039038">
    <property type="protein sequence ID" value="JAH69539.1"/>
    <property type="molecule type" value="Transcribed_RNA"/>
</dbReference>
<feature type="region of interest" description="Disordered" evidence="1">
    <location>
        <begin position="1"/>
        <end position="30"/>
    </location>
</feature>
<evidence type="ECO:0000256" key="1">
    <source>
        <dbReference type="SAM" id="MobiDB-lite"/>
    </source>
</evidence>
<proteinExistence type="predicted"/>
<name>A0A0E9UUI7_ANGAN</name>
<reference evidence="2" key="2">
    <citation type="journal article" date="2015" name="Fish Shellfish Immunol.">
        <title>Early steps in the European eel (Anguilla anguilla)-Vibrio vulnificus interaction in the gills: Role of the RtxA13 toxin.</title>
        <authorList>
            <person name="Callol A."/>
            <person name="Pajuelo D."/>
            <person name="Ebbesson L."/>
            <person name="Teles M."/>
            <person name="MacKenzie S."/>
            <person name="Amaro C."/>
        </authorList>
    </citation>
    <scope>NUCLEOTIDE SEQUENCE</scope>
</reference>
<protein>
    <submittedName>
        <fullName evidence="2">Uncharacterized protein</fullName>
    </submittedName>
</protein>
<accession>A0A0E9UUI7</accession>
<dbReference type="AlphaFoldDB" id="A0A0E9UUI7"/>
<feature type="compositionally biased region" description="Polar residues" evidence="1">
    <location>
        <begin position="9"/>
        <end position="21"/>
    </location>
</feature>